<name>A0AAP0LXD0_9ROSI</name>
<accession>A0AAP0LXD0</accession>
<dbReference type="Pfam" id="PF12854">
    <property type="entry name" value="PPR_1"/>
    <property type="match status" value="1"/>
</dbReference>
<feature type="repeat" description="PPR" evidence="3">
    <location>
        <begin position="450"/>
        <end position="484"/>
    </location>
</feature>
<keyword evidence="2" id="KW-0677">Repeat</keyword>
<evidence type="ECO:0000256" key="1">
    <source>
        <dbReference type="ARBA" id="ARBA00007626"/>
    </source>
</evidence>
<evidence type="ECO:0000313" key="5">
    <source>
        <dbReference type="Proteomes" id="UP001428341"/>
    </source>
</evidence>
<sequence>MICHLQKYLKQARIPLNPLTSRIRFHSSSENCSHIVSSSPIESYCSDGPRLDHHQVLCVDSPRLPDIDVIISKVHVGSSEDEVFQSLKQDHVCNAIQPSHYLVNKLIHRFKDDWKSALGIFRWAGSCPGYEHSSEIYEMMVDILGKVRQMDQMRALLEEMSKGHIVTLNTVAKVMRRFSGAGQWEDAVRTFDELGTFGLEKNTETMNLLLDTLCKEGKVELARSVFLELKSCIPPNAHTFNIFIHGWCKINRVDEAQWTIQEMKGHGCHPCVISYSTIIQSYCRQYNFSKVYELLDEMQAQGCPPNVVTYTTVMSYLAKSGDFEEAIQITEKMKIVGSKPDSRFFNCLIYTLGRASRVQEAVYVYQVEMPENGVAPDTSTFNTMITMFSHHGHHEKAFHVLEEMNKLEHCKPNVQTFHPLLKSCFKTGKTDECLSQLLDDMVNKHHLSLDITTYTLVIHGLCRANKCEWAYLLFKEMIGHDITPRYQTCRLILDEVKQKHMYDAAEKIEAVMKKFRCTNYEVITSEGTSQFYPSSDLDAD</sequence>
<comment type="similarity">
    <text evidence="1">Belongs to the PPR family. P subfamily.</text>
</comment>
<feature type="repeat" description="PPR" evidence="3">
    <location>
        <begin position="377"/>
        <end position="411"/>
    </location>
</feature>
<feature type="repeat" description="PPR" evidence="3">
    <location>
        <begin position="306"/>
        <end position="340"/>
    </location>
</feature>
<feature type="repeat" description="PPR" evidence="3">
    <location>
        <begin position="271"/>
        <end position="305"/>
    </location>
</feature>
<feature type="repeat" description="PPR" evidence="3">
    <location>
        <begin position="236"/>
        <end position="270"/>
    </location>
</feature>
<dbReference type="NCBIfam" id="TIGR00756">
    <property type="entry name" value="PPR"/>
    <property type="match status" value="6"/>
</dbReference>
<reference evidence="4 5" key="1">
    <citation type="submission" date="2024-05" db="EMBL/GenBank/DDBJ databases">
        <title>Haplotype-resolved chromosome-level genome assembly of Huyou (Citrus changshanensis).</title>
        <authorList>
            <person name="Miao C."/>
            <person name="Chen W."/>
            <person name="Wu Y."/>
            <person name="Wang L."/>
            <person name="Zhao S."/>
            <person name="Grierson D."/>
            <person name="Xu C."/>
            <person name="Chen K."/>
        </authorList>
    </citation>
    <scope>NUCLEOTIDE SEQUENCE [LARGE SCALE GENOMIC DNA]</scope>
    <source>
        <strain evidence="4">01-14</strain>
        <tissue evidence="4">Leaf</tissue>
    </source>
</reference>
<evidence type="ECO:0000313" key="4">
    <source>
        <dbReference type="EMBL" id="KAK9188758.1"/>
    </source>
</evidence>
<dbReference type="PANTHER" id="PTHR47938">
    <property type="entry name" value="RESPIRATORY COMPLEX I CHAPERONE (CIA84), PUTATIVE (AFU_ORTHOLOGUE AFUA_2G06020)-RELATED"/>
    <property type="match status" value="1"/>
</dbReference>
<dbReference type="Gene3D" id="1.25.40.10">
    <property type="entry name" value="Tetratricopeptide repeat domain"/>
    <property type="match status" value="4"/>
</dbReference>
<protein>
    <recommendedName>
        <fullName evidence="6">Pentatricopeptide repeat-containing protein</fullName>
    </recommendedName>
</protein>
<evidence type="ECO:0000256" key="2">
    <source>
        <dbReference type="ARBA" id="ARBA00022737"/>
    </source>
</evidence>
<feature type="repeat" description="PPR" evidence="3">
    <location>
        <begin position="202"/>
        <end position="232"/>
    </location>
</feature>
<feature type="repeat" description="PPR" evidence="3">
    <location>
        <begin position="341"/>
        <end position="376"/>
    </location>
</feature>
<dbReference type="EMBL" id="JBCGBO010000007">
    <property type="protein sequence ID" value="KAK9188758.1"/>
    <property type="molecule type" value="Genomic_DNA"/>
</dbReference>
<organism evidence="4 5">
    <name type="scientific">Citrus x changshan-huyou</name>
    <dbReference type="NCBI Taxonomy" id="2935761"/>
    <lineage>
        <taxon>Eukaryota</taxon>
        <taxon>Viridiplantae</taxon>
        <taxon>Streptophyta</taxon>
        <taxon>Embryophyta</taxon>
        <taxon>Tracheophyta</taxon>
        <taxon>Spermatophyta</taxon>
        <taxon>Magnoliopsida</taxon>
        <taxon>eudicotyledons</taxon>
        <taxon>Gunneridae</taxon>
        <taxon>Pentapetalae</taxon>
        <taxon>rosids</taxon>
        <taxon>malvids</taxon>
        <taxon>Sapindales</taxon>
        <taxon>Rutaceae</taxon>
        <taxon>Aurantioideae</taxon>
        <taxon>Citrus</taxon>
    </lineage>
</organism>
<dbReference type="Pfam" id="PF13041">
    <property type="entry name" value="PPR_2"/>
    <property type="match status" value="3"/>
</dbReference>
<dbReference type="PANTHER" id="PTHR47938:SF45">
    <property type="entry name" value="PENTACOTRIPEPTIDE-REPEAT REGION OF PRORP DOMAIN-CONTAINING PROTEIN"/>
    <property type="match status" value="1"/>
</dbReference>
<gene>
    <name evidence="4" type="ORF">WN944_020163</name>
</gene>
<keyword evidence="5" id="KW-1185">Reference proteome</keyword>
<dbReference type="InterPro" id="IPR002885">
    <property type="entry name" value="PPR_rpt"/>
</dbReference>
<evidence type="ECO:0008006" key="6">
    <source>
        <dbReference type="Google" id="ProtNLM"/>
    </source>
</evidence>
<proteinExistence type="inferred from homology"/>
<dbReference type="InterPro" id="IPR011990">
    <property type="entry name" value="TPR-like_helical_dom_sf"/>
</dbReference>
<dbReference type="PROSITE" id="PS51375">
    <property type="entry name" value="PPR"/>
    <property type="match status" value="7"/>
</dbReference>
<comment type="caution">
    <text evidence="4">The sequence shown here is derived from an EMBL/GenBank/DDBJ whole genome shotgun (WGS) entry which is preliminary data.</text>
</comment>
<dbReference type="AlphaFoldDB" id="A0AAP0LXD0"/>
<dbReference type="GO" id="GO:0003729">
    <property type="term" value="F:mRNA binding"/>
    <property type="evidence" value="ECO:0007669"/>
    <property type="project" value="TreeGrafter"/>
</dbReference>
<dbReference type="Proteomes" id="UP001428341">
    <property type="component" value="Unassembled WGS sequence"/>
</dbReference>
<evidence type="ECO:0000256" key="3">
    <source>
        <dbReference type="PROSITE-ProRule" id="PRU00708"/>
    </source>
</evidence>